<evidence type="ECO:0000313" key="2">
    <source>
        <dbReference type="Proteomes" id="UP000183832"/>
    </source>
</evidence>
<dbReference type="AlphaFoldDB" id="A0A1J1IPQ6"/>
<evidence type="ECO:0000313" key="1">
    <source>
        <dbReference type="EMBL" id="CRL02144.1"/>
    </source>
</evidence>
<dbReference type="EMBL" id="CVRI01000057">
    <property type="protein sequence ID" value="CRL02144.1"/>
    <property type="molecule type" value="Genomic_DNA"/>
</dbReference>
<reference evidence="1 2" key="1">
    <citation type="submission" date="2015-04" db="EMBL/GenBank/DDBJ databases">
        <authorList>
            <person name="Syromyatnikov M.Y."/>
            <person name="Popov V.N."/>
        </authorList>
    </citation>
    <scope>NUCLEOTIDE SEQUENCE [LARGE SCALE GENOMIC DNA]</scope>
</reference>
<name>A0A1J1IPQ6_9DIPT</name>
<accession>A0A1J1IPQ6</accession>
<proteinExistence type="predicted"/>
<protein>
    <submittedName>
        <fullName evidence="1">CLUMA_CG015400, isoform A</fullName>
    </submittedName>
</protein>
<gene>
    <name evidence="1" type="ORF">CLUMA_CG015400</name>
</gene>
<organism evidence="1 2">
    <name type="scientific">Clunio marinus</name>
    <dbReference type="NCBI Taxonomy" id="568069"/>
    <lineage>
        <taxon>Eukaryota</taxon>
        <taxon>Metazoa</taxon>
        <taxon>Ecdysozoa</taxon>
        <taxon>Arthropoda</taxon>
        <taxon>Hexapoda</taxon>
        <taxon>Insecta</taxon>
        <taxon>Pterygota</taxon>
        <taxon>Neoptera</taxon>
        <taxon>Endopterygota</taxon>
        <taxon>Diptera</taxon>
        <taxon>Nematocera</taxon>
        <taxon>Chironomoidea</taxon>
        <taxon>Chironomidae</taxon>
        <taxon>Clunio</taxon>
    </lineage>
</organism>
<dbReference type="Proteomes" id="UP000183832">
    <property type="component" value="Unassembled WGS sequence"/>
</dbReference>
<sequence length="151" mass="17283">MEAGIFLFHYLAVTEDTIDLMLATASMKTEEIQQFIDNLQFDAFENLEIENVFETPSSFADETSVGVFITNIAGFYFLSWKTEILNIIDELFKNTLSEEEYAAFNGMKLPFGFPLSCIETNAENYIARIESATEEFNWMKNSVRSSARANY</sequence>
<keyword evidence="2" id="KW-1185">Reference proteome</keyword>